<keyword evidence="1" id="KW-0812">Transmembrane</keyword>
<dbReference type="Proteomes" id="UP000010164">
    <property type="component" value="Unassembled WGS sequence"/>
</dbReference>
<sequence length="91" mass="10044">MVEEKSHGENGTLFEEDWEKEGKELIRMLKLTPLLALYAGQVAHVYQSVGMAASGLASLWFVFVIIGWPKSIIVQALLAIVLGVVVPFFVL</sequence>
<dbReference type="AlphaFoldDB" id="L0WC64"/>
<feature type="transmembrane region" description="Helical" evidence="1">
    <location>
        <begin position="72"/>
        <end position="90"/>
    </location>
</feature>
<keyword evidence="1" id="KW-1133">Transmembrane helix</keyword>
<gene>
    <name evidence="2" type="ORF">A11A3_07915</name>
</gene>
<evidence type="ECO:0000313" key="3">
    <source>
        <dbReference type="Proteomes" id="UP000010164"/>
    </source>
</evidence>
<keyword evidence="3" id="KW-1185">Reference proteome</keyword>
<name>L0WC64_9GAMM</name>
<keyword evidence="1" id="KW-0472">Membrane</keyword>
<evidence type="ECO:0000313" key="2">
    <source>
        <dbReference type="EMBL" id="EKF74536.1"/>
    </source>
</evidence>
<dbReference type="STRING" id="1177179.A11A3_07915"/>
<proteinExistence type="predicted"/>
<comment type="caution">
    <text evidence="2">The sequence shown here is derived from an EMBL/GenBank/DDBJ whole genome shotgun (WGS) entry which is preliminary data.</text>
</comment>
<protein>
    <submittedName>
        <fullName evidence="2">Uncharacterized protein</fullName>
    </submittedName>
</protein>
<feature type="transmembrane region" description="Helical" evidence="1">
    <location>
        <begin position="45"/>
        <end position="65"/>
    </location>
</feature>
<reference evidence="2 3" key="1">
    <citation type="journal article" date="2012" name="J. Bacteriol.">
        <title>Genome Sequence of the Alkane-Degrading Bacterium Alcanivorax hongdengensis Type Strain A-11-3.</title>
        <authorList>
            <person name="Lai Q."/>
            <person name="Shao Z."/>
        </authorList>
    </citation>
    <scope>NUCLEOTIDE SEQUENCE [LARGE SCALE GENOMIC DNA]</scope>
    <source>
        <strain evidence="2 3">A-11-3</strain>
    </source>
</reference>
<evidence type="ECO:0000256" key="1">
    <source>
        <dbReference type="SAM" id="Phobius"/>
    </source>
</evidence>
<dbReference type="EMBL" id="AMRJ01000010">
    <property type="protein sequence ID" value="EKF74536.1"/>
    <property type="molecule type" value="Genomic_DNA"/>
</dbReference>
<organism evidence="2 3">
    <name type="scientific">Alcanivorax hongdengensis A-11-3</name>
    <dbReference type="NCBI Taxonomy" id="1177179"/>
    <lineage>
        <taxon>Bacteria</taxon>
        <taxon>Pseudomonadati</taxon>
        <taxon>Pseudomonadota</taxon>
        <taxon>Gammaproteobacteria</taxon>
        <taxon>Oceanospirillales</taxon>
        <taxon>Alcanivoracaceae</taxon>
        <taxon>Alcanivorax</taxon>
    </lineage>
</organism>
<accession>L0WC64</accession>
<dbReference type="RefSeq" id="WP_008928762.1">
    <property type="nucleotide sequence ID" value="NZ_AMRJ01000010.1"/>
</dbReference>